<evidence type="ECO:0000256" key="1">
    <source>
        <dbReference type="SAM" id="Coils"/>
    </source>
</evidence>
<evidence type="ECO:0000256" key="2">
    <source>
        <dbReference type="SAM" id="MobiDB-lite"/>
    </source>
</evidence>
<organism evidence="3 4">
    <name type="scientific">Silurus meridionalis</name>
    <name type="common">Southern catfish</name>
    <name type="synonym">Silurus soldatovi meridionalis</name>
    <dbReference type="NCBI Taxonomy" id="175797"/>
    <lineage>
        <taxon>Eukaryota</taxon>
        <taxon>Metazoa</taxon>
        <taxon>Chordata</taxon>
        <taxon>Craniata</taxon>
        <taxon>Vertebrata</taxon>
        <taxon>Euteleostomi</taxon>
        <taxon>Actinopterygii</taxon>
        <taxon>Neopterygii</taxon>
        <taxon>Teleostei</taxon>
        <taxon>Ostariophysi</taxon>
        <taxon>Siluriformes</taxon>
        <taxon>Siluridae</taxon>
        <taxon>Silurus</taxon>
    </lineage>
</organism>
<dbReference type="Proteomes" id="UP000606274">
    <property type="component" value="Unassembled WGS sequence"/>
</dbReference>
<feature type="coiled-coil region" evidence="1">
    <location>
        <begin position="213"/>
        <end position="321"/>
    </location>
</feature>
<comment type="caution">
    <text evidence="3">The sequence shown here is derived from an EMBL/GenBank/DDBJ whole genome shotgun (WGS) entry which is preliminary data.</text>
</comment>
<feature type="coiled-coil region" evidence="1">
    <location>
        <begin position="625"/>
        <end position="652"/>
    </location>
</feature>
<gene>
    <name evidence="3" type="ORF">HF521_017402</name>
</gene>
<name>A0A8T0BN59_SILME</name>
<dbReference type="AlphaFoldDB" id="A0A8T0BN59"/>
<feature type="region of interest" description="Disordered" evidence="2">
    <location>
        <begin position="1"/>
        <end position="24"/>
    </location>
</feature>
<evidence type="ECO:0008006" key="5">
    <source>
        <dbReference type="Google" id="ProtNLM"/>
    </source>
</evidence>
<reference evidence="3" key="1">
    <citation type="submission" date="2020-08" db="EMBL/GenBank/DDBJ databases">
        <title>Chromosome-level assembly of Southern catfish (Silurus meridionalis) provides insights into visual adaptation to the nocturnal and benthic lifestyles.</title>
        <authorList>
            <person name="Zhang Y."/>
            <person name="Wang D."/>
            <person name="Peng Z."/>
        </authorList>
    </citation>
    <scope>NUCLEOTIDE SEQUENCE</scope>
    <source>
        <strain evidence="3">SWU-2019-XX</strain>
        <tissue evidence="3">Muscle</tissue>
    </source>
</reference>
<keyword evidence="4" id="KW-1185">Reference proteome</keyword>
<feature type="compositionally biased region" description="Basic and acidic residues" evidence="2">
    <location>
        <begin position="459"/>
        <end position="470"/>
    </location>
</feature>
<evidence type="ECO:0000313" key="3">
    <source>
        <dbReference type="EMBL" id="KAF7708345.1"/>
    </source>
</evidence>
<dbReference type="EMBL" id="JABFDY010000004">
    <property type="protein sequence ID" value="KAF7708345.1"/>
    <property type="molecule type" value="Genomic_DNA"/>
</dbReference>
<feature type="coiled-coil region" evidence="1">
    <location>
        <begin position="706"/>
        <end position="747"/>
    </location>
</feature>
<keyword evidence="1" id="KW-0175">Coiled coil</keyword>
<accession>A0A8T0BN59</accession>
<proteinExistence type="predicted"/>
<feature type="coiled-coil region" evidence="1">
    <location>
        <begin position="138"/>
        <end position="172"/>
    </location>
</feature>
<dbReference type="InterPro" id="IPR038826">
    <property type="entry name" value="CCDC178"/>
</dbReference>
<dbReference type="PANTHER" id="PTHR35088">
    <property type="entry name" value="COILED-COIL DOMAIN-CONTAINING PROTEIN 178"/>
    <property type="match status" value="1"/>
</dbReference>
<feature type="region of interest" description="Disordered" evidence="2">
    <location>
        <begin position="459"/>
        <end position="483"/>
    </location>
</feature>
<protein>
    <recommendedName>
        <fullName evidence="5">Coiled-coil domain-containing protein 178</fullName>
    </recommendedName>
</protein>
<dbReference type="PANTHER" id="PTHR35088:SF1">
    <property type="entry name" value="COILED-COIL DOMAIN-CONTAINING PROTEIN 178"/>
    <property type="match status" value="1"/>
</dbReference>
<sequence>MTTNQGTLTHHHLQHSRSCAMPDIEVLKRPSREGRDDLQDRGERQSVFSNKTCELANTARPCVGKAMYHIEELTDKLDHWAQEVATKHHYISDRKNKTNSTLRVESTHLQTELCVEGVGIYYENETSCPFWKGTGGVLLEVVSLIRRLESDRQEAKEALQEERHKAQRLKGKQDSLSLWKQQQFPVAVQLEYEACSRDITELRWHLKINNGRMQQVRGMLKQAERKNRQLLENIDFVKKQVPLVKEKLCLENRNTKQIESARSEVSEVLRKLTHELSKSQQELENDELQMNNERDSMTQALKNIRTQLKEQITELQQLKASWDVSSAIICETEEKSALKDKQVEAMLQQIPTLETQETELSNSVVELKAKLRSHERKLSDKYADFTNFLKQIQTTRLEGEATVCQSEEIFSRKHQELLHLRDKNKEHELEAEDYNKKICQSKKAVQQLQKDQKRILEKISENEEQRDQAKGELALHNTRHTNTKAQLEDLEHQTLVQEQSMRKETEMMKLQLISEMKLVAALKSNIASIIKEYEVTEADFERKTDEVVKEHEEASTTFAQLETEMVKLREIHTAKSKEVEDLNRKLSDVLTAHKTLSDDLEQQKHACLDRLRSANEAHKTVLVRCEHVSRRLKELRLKCEEYRKQSEEMEDALTAMPQILKELQSESDNMEYKHNLISTVMSSLQSDTVACRNRTDLSKEAHSSLLVQRQAAMQDLKTNLRKALKENSELAQEYRELQKSTMVAKREAAFTLSEKNRAEASLHNRTQLSLLQRRMHKAMLKYFKHRSIYSQAELAHFQALSNQNKQKMKALQEDLSRAIQRISAFLMDARHDAMPGKQRRMDLDGLNRPMPTVQIAE</sequence>
<evidence type="ECO:0000313" key="4">
    <source>
        <dbReference type="Proteomes" id="UP000606274"/>
    </source>
</evidence>